<feature type="domain" description="Peptidase S1" evidence="3">
    <location>
        <begin position="23"/>
        <end position="253"/>
    </location>
</feature>
<evidence type="ECO:0000256" key="1">
    <source>
        <dbReference type="ARBA" id="ARBA00023157"/>
    </source>
</evidence>
<keyword evidence="5" id="KW-1185">Reference proteome</keyword>
<dbReference type="PRINTS" id="PR00722">
    <property type="entry name" value="CHYMOTRYPSIN"/>
</dbReference>
<protein>
    <recommendedName>
        <fullName evidence="3">Peptidase S1 domain-containing protein</fullName>
    </recommendedName>
</protein>
<evidence type="ECO:0000256" key="2">
    <source>
        <dbReference type="SAM" id="SignalP"/>
    </source>
</evidence>
<dbReference type="FunFam" id="2.40.10.10:FF:000068">
    <property type="entry name" value="transmembrane protease serine 2"/>
    <property type="match status" value="1"/>
</dbReference>
<organism evidence="4 5">
    <name type="scientific">Zophobas morio</name>
    <dbReference type="NCBI Taxonomy" id="2755281"/>
    <lineage>
        <taxon>Eukaryota</taxon>
        <taxon>Metazoa</taxon>
        <taxon>Ecdysozoa</taxon>
        <taxon>Arthropoda</taxon>
        <taxon>Hexapoda</taxon>
        <taxon>Insecta</taxon>
        <taxon>Pterygota</taxon>
        <taxon>Neoptera</taxon>
        <taxon>Endopterygota</taxon>
        <taxon>Coleoptera</taxon>
        <taxon>Polyphaga</taxon>
        <taxon>Cucujiformia</taxon>
        <taxon>Tenebrionidae</taxon>
        <taxon>Zophobas</taxon>
    </lineage>
</organism>
<accession>A0AA38MHA6</accession>
<dbReference type="InterPro" id="IPR001254">
    <property type="entry name" value="Trypsin_dom"/>
</dbReference>
<evidence type="ECO:0000259" key="3">
    <source>
        <dbReference type="PROSITE" id="PS50240"/>
    </source>
</evidence>
<reference evidence="4" key="1">
    <citation type="journal article" date="2023" name="G3 (Bethesda)">
        <title>Whole genome assemblies of Zophobas morio and Tenebrio molitor.</title>
        <authorList>
            <person name="Kaur S."/>
            <person name="Stinson S.A."/>
            <person name="diCenzo G.C."/>
        </authorList>
    </citation>
    <scope>NUCLEOTIDE SEQUENCE</scope>
    <source>
        <strain evidence="4">QUZm001</strain>
    </source>
</reference>
<dbReference type="Pfam" id="PF00089">
    <property type="entry name" value="Trypsin"/>
    <property type="match status" value="1"/>
</dbReference>
<dbReference type="SUPFAM" id="SSF50494">
    <property type="entry name" value="Trypsin-like serine proteases"/>
    <property type="match status" value="1"/>
</dbReference>
<dbReference type="Proteomes" id="UP001168821">
    <property type="component" value="Unassembled WGS sequence"/>
</dbReference>
<feature type="signal peptide" evidence="2">
    <location>
        <begin position="1"/>
        <end position="17"/>
    </location>
</feature>
<gene>
    <name evidence="4" type="ORF">Zmor_015502</name>
</gene>
<keyword evidence="2" id="KW-0732">Signal</keyword>
<dbReference type="InterPro" id="IPR009003">
    <property type="entry name" value="Peptidase_S1_PA"/>
</dbReference>
<dbReference type="InterPro" id="IPR001314">
    <property type="entry name" value="Peptidase_S1A"/>
</dbReference>
<name>A0AA38MHA6_9CUCU</name>
<feature type="chain" id="PRO_5041300784" description="Peptidase S1 domain-containing protein" evidence="2">
    <location>
        <begin position="18"/>
        <end position="254"/>
    </location>
</feature>
<dbReference type="AlphaFoldDB" id="A0AA38MHA6"/>
<proteinExistence type="predicted"/>
<dbReference type="GO" id="GO:0006508">
    <property type="term" value="P:proteolysis"/>
    <property type="evidence" value="ECO:0007669"/>
    <property type="project" value="InterPro"/>
</dbReference>
<dbReference type="InterPro" id="IPR051333">
    <property type="entry name" value="CLIP_Serine_Protease"/>
</dbReference>
<evidence type="ECO:0000313" key="4">
    <source>
        <dbReference type="EMBL" id="KAJ3656422.1"/>
    </source>
</evidence>
<evidence type="ECO:0000313" key="5">
    <source>
        <dbReference type="Proteomes" id="UP001168821"/>
    </source>
</evidence>
<dbReference type="EMBL" id="JALNTZ010000004">
    <property type="protein sequence ID" value="KAJ3656422.1"/>
    <property type="molecule type" value="Genomic_DNA"/>
</dbReference>
<keyword evidence="1" id="KW-1015">Disulfide bond</keyword>
<dbReference type="PANTHER" id="PTHR24260:SF136">
    <property type="entry name" value="GH08193P-RELATED"/>
    <property type="match status" value="1"/>
</dbReference>
<dbReference type="InterPro" id="IPR043504">
    <property type="entry name" value="Peptidase_S1_PA_chymotrypsin"/>
</dbReference>
<dbReference type="SMART" id="SM00020">
    <property type="entry name" value="Tryp_SPc"/>
    <property type="match status" value="1"/>
</dbReference>
<dbReference type="PANTHER" id="PTHR24260">
    <property type="match status" value="1"/>
</dbReference>
<dbReference type="CDD" id="cd00190">
    <property type="entry name" value="Tryp_SPc"/>
    <property type="match status" value="1"/>
</dbReference>
<dbReference type="GO" id="GO:0004252">
    <property type="term" value="F:serine-type endopeptidase activity"/>
    <property type="evidence" value="ECO:0007669"/>
    <property type="project" value="InterPro"/>
</dbReference>
<sequence>MLVFLLLSALCFYITEGRTAPRIIGGEDAPAGHFLFVAALNVQTGDSKFFCGGALLNSQWIVTSGHCAYNAELFTIHLGSMTLTNTDPNREVLSTSEYVLHPDFDPEAMLNDIALIKLRLAIRFNNYIAPISLPSTNLSDSVQVTAVGWGQTSDSDAGLSEHLQMVGTVTLSNTECKLTYGNQITDNMVCVEGNYNEGTCTGDTGSPLIEYFGRGYSIVGVASFMSGNGCESTDPSGYTRIHPYSDWIKSVINS</sequence>
<dbReference type="PROSITE" id="PS50240">
    <property type="entry name" value="TRYPSIN_DOM"/>
    <property type="match status" value="1"/>
</dbReference>
<dbReference type="Gene3D" id="2.40.10.10">
    <property type="entry name" value="Trypsin-like serine proteases"/>
    <property type="match status" value="1"/>
</dbReference>
<comment type="caution">
    <text evidence="4">The sequence shown here is derived from an EMBL/GenBank/DDBJ whole genome shotgun (WGS) entry which is preliminary data.</text>
</comment>